<evidence type="ECO:0000259" key="8">
    <source>
        <dbReference type="PROSITE" id="PS50158"/>
    </source>
</evidence>
<keyword evidence="10" id="KW-1185">Reference proteome</keyword>
<name>A0A8C4Q971_EPTBU</name>
<dbReference type="InterPro" id="IPR001878">
    <property type="entry name" value="Znf_CCHC"/>
</dbReference>
<dbReference type="GO" id="GO:0008270">
    <property type="term" value="F:zinc ion binding"/>
    <property type="evidence" value="ECO:0007669"/>
    <property type="project" value="UniProtKB-KW"/>
</dbReference>
<protein>
    <recommendedName>
        <fullName evidence="5">Protein SREK1IP1</fullName>
    </recommendedName>
</protein>
<keyword evidence="1" id="KW-0479">Metal-binding</keyword>
<keyword evidence="2 6" id="KW-0863">Zinc-finger</keyword>
<evidence type="ECO:0000313" key="10">
    <source>
        <dbReference type="Proteomes" id="UP000694388"/>
    </source>
</evidence>
<dbReference type="GeneTree" id="ENSGT00510000047710"/>
<evidence type="ECO:0000256" key="1">
    <source>
        <dbReference type="ARBA" id="ARBA00022723"/>
    </source>
</evidence>
<dbReference type="Pfam" id="PF13917">
    <property type="entry name" value="zf-CCHC_3"/>
    <property type="match status" value="1"/>
</dbReference>
<evidence type="ECO:0000256" key="3">
    <source>
        <dbReference type="ARBA" id="ARBA00022833"/>
    </source>
</evidence>
<sequence length="131" mass="14914">MNEKWRISIEFSLIFSYSSLCTPSVNKESVRAGCRKCGYPGHLTYECRNFVRADPSRDLLLDVSSTSSESDSDVGETEGKLQKEDEKVSRERGKGKRPRSSSSSSSPRSKKVRRKHRKREKGLESIPQRQT</sequence>
<evidence type="ECO:0000313" key="9">
    <source>
        <dbReference type="Ensembl" id="ENSEBUP00000011977.1"/>
    </source>
</evidence>
<dbReference type="Ensembl" id="ENSEBUT00000012553.1">
    <property type="protein sequence ID" value="ENSEBUP00000011977.1"/>
    <property type="gene ID" value="ENSEBUG00000007655.1"/>
</dbReference>
<dbReference type="PANTHER" id="PTHR31437:SF1">
    <property type="entry name" value="PROTEIN SREK1IP1"/>
    <property type="match status" value="1"/>
</dbReference>
<dbReference type="AlphaFoldDB" id="A0A8C4Q971"/>
<reference evidence="9" key="2">
    <citation type="submission" date="2025-09" db="UniProtKB">
        <authorList>
            <consortium name="Ensembl"/>
        </authorList>
    </citation>
    <scope>IDENTIFICATION</scope>
</reference>
<evidence type="ECO:0000256" key="2">
    <source>
        <dbReference type="ARBA" id="ARBA00022771"/>
    </source>
</evidence>
<comment type="function">
    <text evidence="4">Possible splicing regulator involved in the control of cellular survival.</text>
</comment>
<keyword evidence="3" id="KW-0862">Zinc</keyword>
<dbReference type="PROSITE" id="PS50158">
    <property type="entry name" value="ZF_CCHC"/>
    <property type="match status" value="1"/>
</dbReference>
<evidence type="ECO:0000256" key="6">
    <source>
        <dbReference type="PROSITE-ProRule" id="PRU00047"/>
    </source>
</evidence>
<organism evidence="9 10">
    <name type="scientific">Eptatretus burgeri</name>
    <name type="common">Inshore hagfish</name>
    <dbReference type="NCBI Taxonomy" id="7764"/>
    <lineage>
        <taxon>Eukaryota</taxon>
        <taxon>Metazoa</taxon>
        <taxon>Chordata</taxon>
        <taxon>Craniata</taxon>
        <taxon>Vertebrata</taxon>
        <taxon>Cyclostomata</taxon>
        <taxon>Myxini</taxon>
        <taxon>Myxiniformes</taxon>
        <taxon>Myxinidae</taxon>
        <taxon>Eptatretinae</taxon>
        <taxon>Eptatretus</taxon>
    </lineage>
</organism>
<dbReference type="OMA" id="QALQEKX"/>
<evidence type="ECO:0000256" key="7">
    <source>
        <dbReference type="SAM" id="MobiDB-lite"/>
    </source>
</evidence>
<feature type="region of interest" description="Disordered" evidence="7">
    <location>
        <begin position="61"/>
        <end position="131"/>
    </location>
</feature>
<feature type="domain" description="CCHC-type" evidence="8">
    <location>
        <begin position="34"/>
        <end position="49"/>
    </location>
</feature>
<evidence type="ECO:0000256" key="5">
    <source>
        <dbReference type="ARBA" id="ARBA00039180"/>
    </source>
</evidence>
<dbReference type="Proteomes" id="UP000694388">
    <property type="component" value="Unplaced"/>
</dbReference>
<feature type="compositionally biased region" description="Basic and acidic residues" evidence="7">
    <location>
        <begin position="77"/>
        <end position="92"/>
    </location>
</feature>
<reference evidence="9" key="1">
    <citation type="submission" date="2025-08" db="UniProtKB">
        <authorList>
            <consortium name="Ensembl"/>
        </authorList>
    </citation>
    <scope>IDENTIFICATION</scope>
</reference>
<evidence type="ECO:0000256" key="4">
    <source>
        <dbReference type="ARBA" id="ARBA00037746"/>
    </source>
</evidence>
<feature type="compositionally biased region" description="Basic residues" evidence="7">
    <location>
        <begin position="108"/>
        <end position="120"/>
    </location>
</feature>
<dbReference type="GO" id="GO:0003676">
    <property type="term" value="F:nucleic acid binding"/>
    <property type="evidence" value="ECO:0007669"/>
    <property type="project" value="InterPro"/>
</dbReference>
<accession>A0A8C4Q971</accession>
<proteinExistence type="predicted"/>
<dbReference type="PANTHER" id="PTHR31437">
    <property type="entry name" value="SREK1IP1 FAMILY MEMBER"/>
    <property type="match status" value="1"/>
</dbReference>